<evidence type="ECO:0000256" key="5">
    <source>
        <dbReference type="ARBA" id="ARBA00022984"/>
    </source>
</evidence>
<accession>A0ABV8E9M3</accession>
<evidence type="ECO:0000313" key="10">
    <source>
        <dbReference type="EMBL" id="MFC3969166.1"/>
    </source>
</evidence>
<keyword evidence="5" id="KW-0573">Peptidoglycan synthesis</keyword>
<keyword evidence="6" id="KW-0961">Cell wall biogenesis/degradation</keyword>
<dbReference type="SUPFAM" id="SSF56601">
    <property type="entry name" value="beta-lactamase/transpeptidase-like"/>
    <property type="match status" value="1"/>
</dbReference>
<evidence type="ECO:0000256" key="3">
    <source>
        <dbReference type="ARBA" id="ARBA00022801"/>
    </source>
</evidence>
<dbReference type="InterPro" id="IPR012338">
    <property type="entry name" value="Beta-lactam/transpept-like"/>
</dbReference>
<dbReference type="EC" id="3.4.-.-" evidence="10"/>
<feature type="domain" description="Peptidase S11 D-alanyl-D-alanine carboxypeptidase A N-terminal" evidence="9">
    <location>
        <begin position="31"/>
        <end position="250"/>
    </location>
</feature>
<dbReference type="Pfam" id="PF00768">
    <property type="entry name" value="Peptidase_S11"/>
    <property type="match status" value="1"/>
</dbReference>
<evidence type="ECO:0000256" key="6">
    <source>
        <dbReference type="ARBA" id="ARBA00023316"/>
    </source>
</evidence>
<sequence>MSFAFSRSLTSLFVAGSLFLSTAPVHAEGNQASLVIDVKTGQVLEADRATELHYPASLTKMMTLYMTFEALHSGKLKWTDRIKISENANNKEPYKFAIGAGNTISVREAVEGMIVISANDAATAMGEYFGGTEEGFGKLMTAKARQLGMANTVFKNPAGLPDPEQVTTAADMAKLGMALMRDFPEDFKMFSARSIQFRSMKIRGHNGVLNTYPGASGIKTGYTDASGYNLVTSVSRGGRSLVGVVLGGKTAQERDETMKVLLDRFLPADPTAVAKRPGADVVAPAKTATVKTTVAQP</sequence>
<dbReference type="Gene3D" id="3.40.710.10">
    <property type="entry name" value="DD-peptidase/beta-lactamase superfamily"/>
    <property type="match status" value="1"/>
</dbReference>
<comment type="similarity">
    <text evidence="1 7">Belongs to the peptidase S11 family.</text>
</comment>
<dbReference type="Proteomes" id="UP001595697">
    <property type="component" value="Unassembled WGS sequence"/>
</dbReference>
<dbReference type="PRINTS" id="PR00725">
    <property type="entry name" value="DADACBPTASE1"/>
</dbReference>
<protein>
    <submittedName>
        <fullName evidence="10">D-alanyl-D-alanine carboxypeptidase family protein</fullName>
        <ecNumber evidence="10">3.4.-.-</ecNumber>
    </submittedName>
</protein>
<dbReference type="EMBL" id="JBHSBD010000054">
    <property type="protein sequence ID" value="MFC3969166.1"/>
    <property type="molecule type" value="Genomic_DNA"/>
</dbReference>
<dbReference type="PANTHER" id="PTHR21581:SF6">
    <property type="entry name" value="TRAFFICKING PROTEIN PARTICLE COMPLEX SUBUNIT 12"/>
    <property type="match status" value="1"/>
</dbReference>
<dbReference type="InterPro" id="IPR018044">
    <property type="entry name" value="Peptidase_S11"/>
</dbReference>
<evidence type="ECO:0000256" key="8">
    <source>
        <dbReference type="SAM" id="SignalP"/>
    </source>
</evidence>
<dbReference type="GO" id="GO:0004180">
    <property type="term" value="F:carboxypeptidase activity"/>
    <property type="evidence" value="ECO:0007669"/>
    <property type="project" value="UniProtKB-KW"/>
</dbReference>
<keyword evidence="2 8" id="KW-0732">Signal</keyword>
<proteinExistence type="inferred from homology"/>
<keyword evidence="10" id="KW-0121">Carboxypeptidase</keyword>
<dbReference type="PANTHER" id="PTHR21581">
    <property type="entry name" value="D-ALANYL-D-ALANINE CARBOXYPEPTIDASE"/>
    <property type="match status" value="1"/>
</dbReference>
<evidence type="ECO:0000256" key="1">
    <source>
        <dbReference type="ARBA" id="ARBA00007164"/>
    </source>
</evidence>
<name>A0ABV8E9M3_9HYPH</name>
<reference evidence="11" key="1">
    <citation type="journal article" date="2019" name="Int. J. Syst. Evol. Microbiol.">
        <title>The Global Catalogue of Microorganisms (GCM) 10K type strain sequencing project: providing services to taxonomists for standard genome sequencing and annotation.</title>
        <authorList>
            <consortium name="The Broad Institute Genomics Platform"/>
            <consortium name="The Broad Institute Genome Sequencing Center for Infectious Disease"/>
            <person name="Wu L."/>
            <person name="Ma J."/>
        </authorList>
    </citation>
    <scope>NUCLEOTIDE SEQUENCE [LARGE SCALE GENOMIC DNA]</scope>
    <source>
        <strain evidence="11">TBRC 5781</strain>
    </source>
</reference>
<dbReference type="RefSeq" id="WP_247261516.1">
    <property type="nucleotide sequence ID" value="NZ_JALJQZ010000022.1"/>
</dbReference>
<organism evidence="10 11">
    <name type="scientific">Rhizobium lemnae</name>
    <dbReference type="NCBI Taxonomy" id="1214924"/>
    <lineage>
        <taxon>Bacteria</taxon>
        <taxon>Pseudomonadati</taxon>
        <taxon>Pseudomonadota</taxon>
        <taxon>Alphaproteobacteria</taxon>
        <taxon>Hyphomicrobiales</taxon>
        <taxon>Rhizobiaceae</taxon>
        <taxon>Rhizobium/Agrobacterium group</taxon>
        <taxon>Rhizobium</taxon>
    </lineage>
</organism>
<comment type="caution">
    <text evidence="10">The sequence shown here is derived from an EMBL/GenBank/DDBJ whole genome shotgun (WGS) entry which is preliminary data.</text>
</comment>
<keyword evidence="3 10" id="KW-0378">Hydrolase</keyword>
<evidence type="ECO:0000256" key="7">
    <source>
        <dbReference type="RuleBase" id="RU004016"/>
    </source>
</evidence>
<evidence type="ECO:0000256" key="4">
    <source>
        <dbReference type="ARBA" id="ARBA00022960"/>
    </source>
</evidence>
<keyword evidence="4" id="KW-0133">Cell shape</keyword>
<dbReference type="InterPro" id="IPR001967">
    <property type="entry name" value="Peptidase_S11_N"/>
</dbReference>
<keyword evidence="11" id="KW-1185">Reference proteome</keyword>
<keyword evidence="10" id="KW-0645">Protease</keyword>
<evidence type="ECO:0000259" key="9">
    <source>
        <dbReference type="Pfam" id="PF00768"/>
    </source>
</evidence>
<gene>
    <name evidence="10" type="ORF">ACFOVS_13690</name>
</gene>
<feature type="chain" id="PRO_5047185075" evidence="8">
    <location>
        <begin position="28"/>
        <end position="297"/>
    </location>
</feature>
<evidence type="ECO:0000256" key="2">
    <source>
        <dbReference type="ARBA" id="ARBA00022729"/>
    </source>
</evidence>
<feature type="signal peptide" evidence="8">
    <location>
        <begin position="1"/>
        <end position="27"/>
    </location>
</feature>
<evidence type="ECO:0000313" key="11">
    <source>
        <dbReference type="Proteomes" id="UP001595697"/>
    </source>
</evidence>